<feature type="transmembrane region" description="Helical" evidence="8">
    <location>
        <begin position="1197"/>
        <end position="1219"/>
    </location>
</feature>
<keyword evidence="8" id="KW-1133">Transmembrane helix</keyword>
<reference evidence="10 11" key="1">
    <citation type="submission" date="2017-03" db="EMBL/GenBank/DDBJ databases">
        <title>Genomes of endolithic fungi from Antarctica.</title>
        <authorList>
            <person name="Coleine C."/>
            <person name="Masonjones S."/>
            <person name="Stajich J.E."/>
        </authorList>
    </citation>
    <scope>NUCLEOTIDE SEQUENCE [LARGE SCALE GENOMIC DNA]</scope>
    <source>
        <strain evidence="10 11">CCFEE 5187</strain>
    </source>
</reference>
<feature type="repeat" description="WD" evidence="6">
    <location>
        <begin position="467"/>
        <end position="508"/>
    </location>
</feature>
<dbReference type="InterPro" id="IPR036322">
    <property type="entry name" value="WD40_repeat_dom_sf"/>
</dbReference>
<feature type="transmembrane region" description="Helical" evidence="8">
    <location>
        <begin position="1253"/>
        <end position="1274"/>
    </location>
</feature>
<feature type="transmembrane region" description="Helical" evidence="8">
    <location>
        <begin position="1920"/>
        <end position="1944"/>
    </location>
</feature>
<dbReference type="InterPro" id="IPR017871">
    <property type="entry name" value="ABC_transporter-like_CS"/>
</dbReference>
<dbReference type="PRINTS" id="PR00320">
    <property type="entry name" value="GPROTEINBRPT"/>
</dbReference>
<dbReference type="CDD" id="cd03263">
    <property type="entry name" value="ABC_subfamily_A"/>
    <property type="match status" value="1"/>
</dbReference>
<dbReference type="GO" id="GO:0005524">
    <property type="term" value="F:ATP binding"/>
    <property type="evidence" value="ECO:0007669"/>
    <property type="project" value="UniProtKB-KW"/>
</dbReference>
<dbReference type="SUPFAM" id="SSF52540">
    <property type="entry name" value="P-loop containing nucleoside triphosphate hydrolases"/>
    <property type="match status" value="1"/>
</dbReference>
<dbReference type="FunFam" id="3.40.50.300:FF:001344">
    <property type="entry name" value="Related to ABC transporter"/>
    <property type="match status" value="1"/>
</dbReference>
<feature type="transmembrane region" description="Helical" evidence="8">
    <location>
        <begin position="1294"/>
        <end position="1317"/>
    </location>
</feature>
<dbReference type="InterPro" id="IPR027417">
    <property type="entry name" value="P-loop_NTPase"/>
</dbReference>
<feature type="domain" description="ABC transporter" evidence="9">
    <location>
        <begin position="1342"/>
        <end position="1579"/>
    </location>
</feature>
<evidence type="ECO:0000256" key="7">
    <source>
        <dbReference type="SAM" id="MobiDB-lite"/>
    </source>
</evidence>
<dbReference type="Pfam" id="PF00005">
    <property type="entry name" value="ABC_tran"/>
    <property type="match status" value="1"/>
</dbReference>
<evidence type="ECO:0000313" key="11">
    <source>
        <dbReference type="Proteomes" id="UP000308768"/>
    </source>
</evidence>
<evidence type="ECO:0000256" key="3">
    <source>
        <dbReference type="ARBA" id="ARBA00022737"/>
    </source>
</evidence>
<feature type="transmembrane region" description="Helical" evidence="8">
    <location>
        <begin position="1718"/>
        <end position="1739"/>
    </location>
</feature>
<dbReference type="InterPro" id="IPR027145">
    <property type="entry name" value="PWP2"/>
</dbReference>
<dbReference type="SUPFAM" id="SSF50978">
    <property type="entry name" value="WD40 repeat-like"/>
    <property type="match status" value="3"/>
</dbReference>
<accession>A0A4U0X5A4</accession>
<dbReference type="PROSITE" id="PS50294">
    <property type="entry name" value="WD_REPEATS_REGION"/>
    <property type="match status" value="4"/>
</dbReference>
<sequence length="1954" mass="214821">MKTDFKFSNLLGTVYSRGNLLFTPDGTCLLSPVGNRVTVFDLVNNKSHTLPFAHRRNIARLALNPRGDLLLSVDEDGRAILTNLPRRVSLYHFSFRTAVSAIAFSPSGRHFAVGIGRKIETWHTPSTPDAGADGELEFAPFVKHREYAGHYDEVQSIEWSGDSRFFLSASKDLTARMWSLNPEEGFIPTTLAGHRQGVYGAWFSGDQEMIYTVSKDGALFQWAYMRRPIAPEIGGEADGDDDNMQWRISQRHYFMQNQAHLTCATYHAESNLLVAGFSNGTFGLYELPDFNQIHNLSISQNDVDFVTVNKSGEWLAFGASKLGQLLVWEWQSESYILKQQGHFDSMNSIVYSPDGQRIITAADDGKIKVWDVNSGFCIVTFTEHTSGVTACEFAKRGNVLFTASLDGSVRAWDLIRYRNFRTFTAPTRLSFSSIAVDPSGEVVCAGSLDSFDIHIWSVQTGQLLDQLSGHEGPVSSLSFALNGGTVASGSWDHTVRIWDIFARTQTSEPLQLQADVLCVTFRPDSKQLAVSTLDGQLTFWSVSEASQQGGVDSRRDVSGGRKLTDRRTAANAAGTKSFNTVTYSADSACVLAGGNSKYICLYDVASGVLLQKFTVSVNLSLDGTQEFLNSKLLTEAGPRGLIDEQGEASDLDDRIDRTLPGANRGDASKRRTRPEVRVPAVAFAPTGRAFCAASTEGLLIYSLDASVQFDPFDLDITVTPASTLATLAQKDYLKALVMAFRLNDPALIRRVYEGVPVPDISLVARDLPRVYLAALLRHAAQAADETRHLEFNLLWMEALLRWHGRVLKERQGEFGPEMRMVQRAVARVQTELTRLADENVWTIDYLLNQPKGKNRALNGGMDVDDALRDMKSGEQEEEEEGDRMSDGNIIPQTGLVKATPTYCTIKGQTWTLTVKNLLIVFARHWASTSIRAFIAPIVFMFFISYAKNFFVPPSQFGIGSPHPIRSLTTAVGAASGGRNTIAFINSGFTGGDIENVINQVAAPLRATGKDIQILSREEDLLTICRSSLRGVSPCYGAATFHSSPTEGPGGIWNYTLRADGSFGIKIFVNRDDNDAEIYVIPFQRAIDSAITSLNGSTLPGIPITRLYMGSLINILAVAYFVGIVGVTYQLTGQMASERELGMSQLIEAMMPNAKRWQPQAARLISNHLAFDIIYLPGWVIMALVASRLTFPTSNAGIVVGLHILAGLALSSWSIAFASLFRKAQLSGITVTIVSIVLAIIVQVIGISSTGTAITLSLLFPPMNYTLFIIYMAYWEQQTLPANLSKACPNAPWQFPGYVFFVLLIIQIIVFPLLGALIERTLYGTASRARKTHQGLSDPSKTVQLAGFSKHYSPTWFQRKIVPLFGGKAKETVVAVNELSMTILRGQISVLLGANGSGKSTTLDAIAGLNTVTSGTIDVDNTGGLGLCPQKNVMWDELTVEEHVRIFNRLKSLTGYAPTAEIRELVAACDLELKLGAKSKTLSGGQKRKLQLAMMFTGGSSVCCVDEVSSGIDPLSRRKIWDILLAERGYRTILLTTHFLDEADLLSDQITILSKGKLVAAGSAVELKHQLGGGYRVHIYHDVEFTAPREWDHLQKRVLYDQTVYQLTDSAQAAQFVACLEEEGVHHYQVNGPTIEDVFLKLAEEVRDELEGPGQPEVVAYKSGPEDSKRLSDGTAASIASEPKREMGGPQLMAGRNTTMFRQTWVLFRKRVTVLRRNYLPYAAALLIPIIAAGLVVLFVRNANPLSCSPQDQVSVSDIQSLLDFYQAEIPVGPPSVVSVANLNRLFPQLGGNVFRSVDTLDQFNSYISTRYANVTPGGFFVGQNGASSVFAYRGNYDISSAVLTQNLLDNALFRRPVFTTYQSFDTPWAPGAGKTLQLILYFGLAMCAFPGFFALYPTIERLRNVRALHYSNGVRAGPLWFAYVSFDFLIVFLASAVAIIIFVTQSHVWYYPGY</sequence>
<evidence type="ECO:0000256" key="1">
    <source>
        <dbReference type="ARBA" id="ARBA00010226"/>
    </source>
</evidence>
<feature type="transmembrane region" description="Helical" evidence="8">
    <location>
        <begin position="1172"/>
        <end position="1190"/>
    </location>
</feature>
<evidence type="ECO:0000256" key="5">
    <source>
        <dbReference type="ARBA" id="ARBA00022840"/>
    </source>
</evidence>
<dbReference type="EMBL" id="NAJN01000636">
    <property type="protein sequence ID" value="TKA70526.1"/>
    <property type="molecule type" value="Genomic_DNA"/>
</dbReference>
<dbReference type="Pfam" id="PF04003">
    <property type="entry name" value="Utp12"/>
    <property type="match status" value="1"/>
</dbReference>
<keyword evidence="11" id="KW-1185">Reference proteome</keyword>
<keyword evidence="3" id="KW-0677">Repeat</keyword>
<keyword evidence="8" id="KW-0812">Transmembrane</keyword>
<keyword evidence="2 6" id="KW-0853">WD repeat</keyword>
<feature type="repeat" description="WD" evidence="6">
    <location>
        <begin position="191"/>
        <end position="222"/>
    </location>
</feature>
<comment type="caution">
    <text evidence="10">The sequence shown here is derived from an EMBL/GenBank/DDBJ whole genome shotgun (WGS) entry which is preliminary data.</text>
</comment>
<feature type="repeat" description="WD" evidence="6">
    <location>
        <begin position="339"/>
        <end position="380"/>
    </location>
</feature>
<feature type="transmembrane region" description="Helical" evidence="8">
    <location>
        <begin position="1111"/>
        <end position="1130"/>
    </location>
</feature>
<dbReference type="GO" id="GO:0034388">
    <property type="term" value="C:Pwp2p-containing subcomplex of 90S preribosome"/>
    <property type="evidence" value="ECO:0007669"/>
    <property type="project" value="TreeGrafter"/>
</dbReference>
<dbReference type="InterPro" id="IPR019775">
    <property type="entry name" value="WD40_repeat_CS"/>
</dbReference>
<dbReference type="STRING" id="331657.A0A4U0X5A4"/>
<keyword evidence="5" id="KW-0067">ATP-binding</keyword>
<evidence type="ECO:0000256" key="2">
    <source>
        <dbReference type="ARBA" id="ARBA00022574"/>
    </source>
</evidence>
<dbReference type="SMART" id="SM00382">
    <property type="entry name" value="AAA"/>
    <property type="match status" value="1"/>
</dbReference>
<dbReference type="SMART" id="SM00320">
    <property type="entry name" value="WD40"/>
    <property type="match status" value="13"/>
</dbReference>
<dbReference type="CDD" id="cd00200">
    <property type="entry name" value="WD40"/>
    <property type="match status" value="1"/>
</dbReference>
<feature type="non-terminal residue" evidence="10">
    <location>
        <position position="1954"/>
    </location>
</feature>
<dbReference type="InterPro" id="IPR020472">
    <property type="entry name" value="WD40_PAC1"/>
</dbReference>
<dbReference type="Gene3D" id="2.130.10.10">
    <property type="entry name" value="YVTN repeat-like/Quinoprotein amine dehydrogenase"/>
    <property type="match status" value="3"/>
</dbReference>
<dbReference type="InterPro" id="IPR001680">
    <property type="entry name" value="WD40_rpt"/>
</dbReference>
<dbReference type="Gene3D" id="3.40.50.300">
    <property type="entry name" value="P-loop containing nucleotide triphosphate hydrolases"/>
    <property type="match status" value="1"/>
</dbReference>
<evidence type="ECO:0000256" key="8">
    <source>
        <dbReference type="SAM" id="Phobius"/>
    </source>
</evidence>
<gene>
    <name evidence="10" type="ORF">B0A49_04792</name>
</gene>
<dbReference type="PROSITE" id="PS00678">
    <property type="entry name" value="WD_REPEATS_1"/>
    <property type="match status" value="3"/>
</dbReference>
<evidence type="ECO:0000313" key="10">
    <source>
        <dbReference type="EMBL" id="TKA70526.1"/>
    </source>
</evidence>
<dbReference type="FunFam" id="2.130.10.10:FF:001680">
    <property type="entry name" value="Small nucleolar ribonucleoprotein complex subunit (Pwp2), putative"/>
    <property type="match status" value="1"/>
</dbReference>
<dbReference type="Proteomes" id="UP000308768">
    <property type="component" value="Unassembled WGS sequence"/>
</dbReference>
<protein>
    <recommendedName>
        <fullName evidence="9">ABC transporter domain-containing protein</fullName>
    </recommendedName>
</protein>
<dbReference type="InterPro" id="IPR015943">
    <property type="entry name" value="WD40/YVTN_repeat-like_dom_sf"/>
</dbReference>
<name>A0A4U0X5A4_9PEZI</name>
<organism evidence="10 11">
    <name type="scientific">Cryomyces minteri</name>
    <dbReference type="NCBI Taxonomy" id="331657"/>
    <lineage>
        <taxon>Eukaryota</taxon>
        <taxon>Fungi</taxon>
        <taxon>Dikarya</taxon>
        <taxon>Ascomycota</taxon>
        <taxon>Pezizomycotina</taxon>
        <taxon>Dothideomycetes</taxon>
        <taxon>Dothideomycetes incertae sedis</taxon>
        <taxon>Cryomyces</taxon>
    </lineage>
</organism>
<feature type="region of interest" description="Disordered" evidence="7">
    <location>
        <begin position="1661"/>
        <end position="1691"/>
    </location>
</feature>
<evidence type="ECO:0000256" key="4">
    <source>
        <dbReference type="ARBA" id="ARBA00022741"/>
    </source>
</evidence>
<dbReference type="GO" id="GO:0016887">
    <property type="term" value="F:ATP hydrolysis activity"/>
    <property type="evidence" value="ECO:0007669"/>
    <property type="project" value="InterPro"/>
</dbReference>
<feature type="region of interest" description="Disordered" evidence="7">
    <location>
        <begin position="870"/>
        <end position="890"/>
    </location>
</feature>
<dbReference type="InterPro" id="IPR003439">
    <property type="entry name" value="ABC_transporter-like_ATP-bd"/>
</dbReference>
<evidence type="ECO:0000259" key="9">
    <source>
        <dbReference type="PROSITE" id="PS50893"/>
    </source>
</evidence>
<keyword evidence="8" id="KW-0472">Membrane</keyword>
<feature type="repeat" description="WD" evidence="6">
    <location>
        <begin position="381"/>
        <end position="422"/>
    </location>
</feature>
<dbReference type="FunFam" id="2.130.10.10:FF:000470">
    <property type="entry name" value="Periodic tryptophan protein 2 homolog"/>
    <property type="match status" value="1"/>
</dbReference>
<dbReference type="PROSITE" id="PS50893">
    <property type="entry name" value="ABC_TRANSPORTER_2"/>
    <property type="match status" value="1"/>
</dbReference>
<dbReference type="GO" id="GO:0032040">
    <property type="term" value="C:small-subunit processome"/>
    <property type="evidence" value="ECO:0007669"/>
    <property type="project" value="UniProtKB-ARBA"/>
</dbReference>
<dbReference type="PANTHER" id="PTHR19858:SF0">
    <property type="entry name" value="PERIODIC TRYPTOPHAN PROTEIN 2 HOMOLOG"/>
    <property type="match status" value="1"/>
</dbReference>
<feature type="transmembrane region" description="Helical" evidence="8">
    <location>
        <begin position="1225"/>
        <end position="1246"/>
    </location>
</feature>
<dbReference type="Pfam" id="PF00400">
    <property type="entry name" value="WD40"/>
    <property type="match status" value="6"/>
</dbReference>
<keyword evidence="4" id="KW-0547">Nucleotide-binding</keyword>
<dbReference type="PANTHER" id="PTHR19858">
    <property type="entry name" value="WD40 REPEAT PROTEIN"/>
    <property type="match status" value="1"/>
</dbReference>
<evidence type="ECO:0000256" key="6">
    <source>
        <dbReference type="PROSITE-ProRule" id="PRU00221"/>
    </source>
</evidence>
<feature type="transmembrane region" description="Helical" evidence="8">
    <location>
        <begin position="1878"/>
        <end position="1899"/>
    </location>
</feature>
<proteinExistence type="inferred from homology"/>
<dbReference type="GO" id="GO:0000462">
    <property type="term" value="P:maturation of SSU-rRNA from tricistronic rRNA transcript (SSU-rRNA, 5.8S rRNA, LSU-rRNA)"/>
    <property type="evidence" value="ECO:0007669"/>
    <property type="project" value="TreeGrafter"/>
</dbReference>
<dbReference type="GO" id="GO:0000028">
    <property type="term" value="P:ribosomal small subunit assembly"/>
    <property type="evidence" value="ECO:0007669"/>
    <property type="project" value="TreeGrafter"/>
</dbReference>
<dbReference type="PROSITE" id="PS00211">
    <property type="entry name" value="ABC_TRANSPORTER_1"/>
    <property type="match status" value="1"/>
</dbReference>
<dbReference type="InterPro" id="IPR007148">
    <property type="entry name" value="SSU_processome_Utp12"/>
</dbReference>
<dbReference type="FunFam" id="2.130.10.10:FF:000219">
    <property type="entry name" value="Periodic tryptophan protein 2"/>
    <property type="match status" value="1"/>
</dbReference>
<dbReference type="PROSITE" id="PS50082">
    <property type="entry name" value="WD_REPEATS_2"/>
    <property type="match status" value="5"/>
</dbReference>
<dbReference type="OrthoDB" id="3142434at2759"/>
<feature type="repeat" description="WD" evidence="6">
    <location>
        <begin position="147"/>
        <end position="181"/>
    </location>
</feature>
<comment type="similarity">
    <text evidence="1">Belongs to the WD repeat PWP2 family.</text>
</comment>
<dbReference type="InterPro" id="IPR003593">
    <property type="entry name" value="AAA+_ATPase"/>
</dbReference>